<sequence length="532" mass="57618">MSLERVRITHEALNCCIAQALSTERQEVMSVLLGTWMADPATGEHVEAEVVHVIVMARTDRRKDRVEVGYEQLAEAEELASALKNASGQDIRIIGWFHSHPHITVLPSHVDIRTQAQYQAMDAGFFGLICAVFQDDLKQQSGRVALTAFQSVPAFAAARGGGGEGEGSSMARGLAQVENEPFLPFDAAAGEAGSGFVCKRIPISLLPGSPLSPLWAWRGETSTSYSDRACDAMRCLVSLQEVLMREERYFYECAVRANLRNNSQGGAGRGARDVSIRESSQGRIGAVHALHNAAIYSRALSSLLEESALPLANTLESVLLNLRREVRRVRRSTEGLEGDLPSERAPPTERDEEGEARGGNGGEMMDVEGPYQQASLLGGNTARKDKAGASSSPPPPSPYSASILASSRPKILRRAAEGSFMQSLLQEEGLRGEVRVSLVREYPSGGGIDGNISGFGEWALEVGKLRGRLTRLYESGGNMMSFGLAGARKGCEVQNERIVQLLGSDDLVSFWCRRVKPIVCPTATIYEQASPR</sequence>
<evidence type="ECO:0000259" key="2">
    <source>
        <dbReference type="PROSITE" id="PS50249"/>
    </source>
</evidence>
<protein>
    <submittedName>
        <fullName evidence="3">Brca1 brca2-containing complex subunit 3</fullName>
    </submittedName>
</protein>
<reference evidence="3 4" key="1">
    <citation type="journal article" date="2014" name="Mol. Plant">
        <title>Chromosome Scale Genome Assembly and Transcriptome Profiling of Nannochloropsis gaditana in Nitrogen Depletion.</title>
        <authorList>
            <person name="Corteggiani Carpinelli E."/>
            <person name="Telatin A."/>
            <person name="Vitulo N."/>
            <person name="Forcato C."/>
            <person name="D'Angelo M."/>
            <person name="Schiavon R."/>
            <person name="Vezzi A."/>
            <person name="Giacometti G.M."/>
            <person name="Morosinotto T."/>
            <person name="Valle G."/>
        </authorList>
    </citation>
    <scope>NUCLEOTIDE SEQUENCE [LARGE SCALE GENOMIC DNA]</scope>
    <source>
        <strain evidence="3 4">B-31</strain>
    </source>
</reference>
<dbReference type="InterPro" id="IPR037518">
    <property type="entry name" value="MPN"/>
</dbReference>
<evidence type="ECO:0000256" key="1">
    <source>
        <dbReference type="SAM" id="MobiDB-lite"/>
    </source>
</evidence>
<dbReference type="InterPro" id="IPR040749">
    <property type="entry name" value="BRCC36_C"/>
</dbReference>
<name>W7TMM4_9STRA</name>
<dbReference type="Pfam" id="PF18110">
    <property type="entry name" value="BRCC36_C"/>
    <property type="match status" value="1"/>
</dbReference>
<keyword evidence="4" id="KW-1185">Reference proteome</keyword>
<dbReference type="Pfam" id="PF01398">
    <property type="entry name" value="JAB"/>
    <property type="match status" value="1"/>
</dbReference>
<dbReference type="Gene3D" id="3.40.140.10">
    <property type="entry name" value="Cytidine Deaminase, domain 2"/>
    <property type="match status" value="1"/>
</dbReference>
<dbReference type="AlphaFoldDB" id="W7TMM4"/>
<dbReference type="PANTHER" id="PTHR10410">
    <property type="entry name" value="EUKARYOTIC TRANSLATION INITIATION FACTOR 3 -RELATED"/>
    <property type="match status" value="1"/>
</dbReference>
<dbReference type="OrthoDB" id="446074at2759"/>
<dbReference type="Proteomes" id="UP000019335">
    <property type="component" value="Unassembled WGS sequence"/>
</dbReference>
<dbReference type="GO" id="GO:0008237">
    <property type="term" value="F:metallopeptidase activity"/>
    <property type="evidence" value="ECO:0007669"/>
    <property type="project" value="InterPro"/>
</dbReference>
<accession>W7TMM4</accession>
<dbReference type="SMART" id="SM00232">
    <property type="entry name" value="JAB_MPN"/>
    <property type="match status" value="1"/>
</dbReference>
<comment type="caution">
    <text evidence="3">The sequence shown here is derived from an EMBL/GenBank/DDBJ whole genome shotgun (WGS) entry which is preliminary data.</text>
</comment>
<dbReference type="InterPro" id="IPR050242">
    <property type="entry name" value="JAMM_MPN+_peptidase_M67A"/>
</dbReference>
<dbReference type="EMBL" id="AZIL01002350">
    <property type="protein sequence ID" value="EWM21939.1"/>
    <property type="molecule type" value="Genomic_DNA"/>
</dbReference>
<organism evidence="3 4">
    <name type="scientific">Nannochloropsis gaditana</name>
    <dbReference type="NCBI Taxonomy" id="72520"/>
    <lineage>
        <taxon>Eukaryota</taxon>
        <taxon>Sar</taxon>
        <taxon>Stramenopiles</taxon>
        <taxon>Ochrophyta</taxon>
        <taxon>Eustigmatophyceae</taxon>
        <taxon>Eustigmatales</taxon>
        <taxon>Monodopsidaceae</taxon>
        <taxon>Nannochloropsis</taxon>
    </lineage>
</organism>
<feature type="domain" description="MPN" evidence="2">
    <location>
        <begin position="6"/>
        <end position="155"/>
    </location>
</feature>
<evidence type="ECO:0000313" key="4">
    <source>
        <dbReference type="Proteomes" id="UP000019335"/>
    </source>
</evidence>
<proteinExistence type="predicted"/>
<feature type="region of interest" description="Disordered" evidence="1">
    <location>
        <begin position="331"/>
        <end position="367"/>
    </location>
</feature>
<gene>
    <name evidence="3" type="ORF">Naga_100220g6</name>
</gene>
<dbReference type="PROSITE" id="PS50249">
    <property type="entry name" value="MPN"/>
    <property type="match status" value="1"/>
</dbReference>
<feature type="region of interest" description="Disordered" evidence="1">
    <location>
        <begin position="381"/>
        <end position="402"/>
    </location>
</feature>
<dbReference type="SUPFAM" id="SSF102712">
    <property type="entry name" value="JAB1/MPN domain"/>
    <property type="match status" value="1"/>
</dbReference>
<dbReference type="InterPro" id="IPR000555">
    <property type="entry name" value="JAMM/MPN+_dom"/>
</dbReference>
<evidence type="ECO:0000313" key="3">
    <source>
        <dbReference type="EMBL" id="EWM21939.1"/>
    </source>
</evidence>